<organism evidence="2">
    <name type="scientific">freshwater metagenome</name>
    <dbReference type="NCBI Taxonomy" id="449393"/>
    <lineage>
        <taxon>unclassified sequences</taxon>
        <taxon>metagenomes</taxon>
        <taxon>ecological metagenomes</taxon>
    </lineage>
</organism>
<dbReference type="AlphaFoldDB" id="A0A6J6L6L1"/>
<dbReference type="GO" id="GO:0003824">
    <property type="term" value="F:catalytic activity"/>
    <property type="evidence" value="ECO:0007669"/>
    <property type="project" value="InterPro"/>
</dbReference>
<gene>
    <name evidence="2" type="ORF">UFOPK2214_00964</name>
</gene>
<dbReference type="Gene3D" id="3.60.10.10">
    <property type="entry name" value="Endonuclease/exonuclease/phosphatase"/>
    <property type="match status" value="1"/>
</dbReference>
<accession>A0A6J6L6L1</accession>
<feature type="domain" description="Endonuclease/exonuclease/phosphatase" evidence="1">
    <location>
        <begin position="6"/>
        <end position="257"/>
    </location>
</feature>
<dbReference type="InterPro" id="IPR005135">
    <property type="entry name" value="Endo/exonuclease/phosphatase"/>
</dbReference>
<protein>
    <submittedName>
        <fullName evidence="2">Unannotated protein</fullName>
    </submittedName>
</protein>
<reference evidence="2" key="1">
    <citation type="submission" date="2020-05" db="EMBL/GenBank/DDBJ databases">
        <authorList>
            <person name="Chiriac C."/>
            <person name="Salcher M."/>
            <person name="Ghai R."/>
            <person name="Kavagutti S V."/>
        </authorList>
    </citation>
    <scope>NUCLEOTIDE SEQUENCE</scope>
</reference>
<evidence type="ECO:0000259" key="1">
    <source>
        <dbReference type="Pfam" id="PF03372"/>
    </source>
</evidence>
<dbReference type="InterPro" id="IPR036691">
    <property type="entry name" value="Endo/exonu/phosph_ase_sf"/>
</dbReference>
<dbReference type="GO" id="GO:0016020">
    <property type="term" value="C:membrane"/>
    <property type="evidence" value="ECO:0007669"/>
    <property type="project" value="GOC"/>
</dbReference>
<sequence>MQARILTWNLWHQFGPWRDRQEAILNVLQQENADVVFLQEVWAQEGGLDQAQWLADELNMYVARTEGPWYDDGVSMGNAILSRWPIISWEVHRLPDVTGAPSYRRAIVAQLETPYGRWWTVCTHLDHKFDGSATRVAQCEALCGIVDQLRVDPEVDTPVILAGDFNSVPDSDEIRMMTGRSETAIEGLVFTDLWEIVNEDNGFTWRRDNPYIEDSTWPNRRLDYLFMSWPRPRPIGNPTNVWLAGVEPVNGVQPSDHAAVVADIRMLAE</sequence>
<dbReference type="SUPFAM" id="SSF56219">
    <property type="entry name" value="DNase I-like"/>
    <property type="match status" value="1"/>
</dbReference>
<dbReference type="InterPro" id="IPR051916">
    <property type="entry name" value="GPI-anchor_lipid_remodeler"/>
</dbReference>
<evidence type="ECO:0000313" key="2">
    <source>
        <dbReference type="EMBL" id="CAB4656818.1"/>
    </source>
</evidence>
<dbReference type="EMBL" id="CAEZWJ010000027">
    <property type="protein sequence ID" value="CAB4656818.1"/>
    <property type="molecule type" value="Genomic_DNA"/>
</dbReference>
<name>A0A6J6L6L1_9ZZZZ</name>
<dbReference type="GO" id="GO:0006506">
    <property type="term" value="P:GPI anchor biosynthetic process"/>
    <property type="evidence" value="ECO:0007669"/>
    <property type="project" value="TreeGrafter"/>
</dbReference>
<dbReference type="PANTHER" id="PTHR14859">
    <property type="entry name" value="CALCOFLUOR WHITE HYPERSENSITIVE PROTEIN PRECURSOR"/>
    <property type="match status" value="1"/>
</dbReference>
<proteinExistence type="predicted"/>
<dbReference type="PANTHER" id="PTHR14859:SF1">
    <property type="entry name" value="PGAP2-INTERACTING PROTEIN"/>
    <property type="match status" value="1"/>
</dbReference>
<dbReference type="Pfam" id="PF03372">
    <property type="entry name" value="Exo_endo_phos"/>
    <property type="match status" value="1"/>
</dbReference>